<dbReference type="PANTHER" id="PTHR31140:SF145">
    <property type="entry name" value="TF-B3 DOMAIN-CONTAINING PROTEIN"/>
    <property type="match status" value="1"/>
</dbReference>
<name>A0A8X7YS66_POPTO</name>
<protein>
    <recommendedName>
        <fullName evidence="3">TF-B3 domain-containing protein</fullName>
    </recommendedName>
</protein>
<dbReference type="GO" id="GO:0003700">
    <property type="term" value="F:DNA-binding transcription factor activity"/>
    <property type="evidence" value="ECO:0007669"/>
    <property type="project" value="InterPro"/>
</dbReference>
<dbReference type="EMBL" id="JAAWWB010000021">
    <property type="protein sequence ID" value="KAG6755746.1"/>
    <property type="molecule type" value="Genomic_DNA"/>
</dbReference>
<evidence type="ECO:0000313" key="2">
    <source>
        <dbReference type="Proteomes" id="UP000886885"/>
    </source>
</evidence>
<dbReference type="PANTHER" id="PTHR31140">
    <property type="entry name" value="B3 DOMAIN-CONTAINING TRANSCRIPTION FACTOR ABI3"/>
    <property type="match status" value="1"/>
</dbReference>
<keyword evidence="2" id="KW-1185">Reference proteome</keyword>
<dbReference type="OrthoDB" id="954231at2759"/>
<dbReference type="InterPro" id="IPR003340">
    <property type="entry name" value="B3_DNA-bd"/>
</dbReference>
<comment type="caution">
    <text evidence="1">The sequence shown here is derived from an EMBL/GenBank/DDBJ whole genome shotgun (WGS) entry which is preliminary data.</text>
</comment>
<organism evidence="1 2">
    <name type="scientific">Populus tomentosa</name>
    <name type="common">Chinese white poplar</name>
    <dbReference type="NCBI Taxonomy" id="118781"/>
    <lineage>
        <taxon>Eukaryota</taxon>
        <taxon>Viridiplantae</taxon>
        <taxon>Streptophyta</taxon>
        <taxon>Embryophyta</taxon>
        <taxon>Tracheophyta</taxon>
        <taxon>Spermatophyta</taxon>
        <taxon>Magnoliopsida</taxon>
        <taxon>eudicotyledons</taxon>
        <taxon>Gunneridae</taxon>
        <taxon>Pentapetalae</taxon>
        <taxon>rosids</taxon>
        <taxon>fabids</taxon>
        <taxon>Malpighiales</taxon>
        <taxon>Salicaceae</taxon>
        <taxon>Saliceae</taxon>
        <taxon>Populus</taxon>
    </lineage>
</organism>
<sequence length="228" mass="26205">MAELINKILTRTDLKNRLAYPTHSLWAFPLLSEGQTSIRFDARDTLGKVWNLKLSTRTQGHPKPVITGEWLSLVQEKGLRVGDRIVLTREVDEDGEEAVLSNVLVLEVMNNVLSKSEASNDRLEFPSKSLGEFPISAYSRSFVFEALDILGKSWSLKISIRPTRYRKPWIHGQWGLYAREKKLRQGDRVKLTMAMQENGVRNYQIKAERNIAMGMWVPIEEWHARNGN</sequence>
<reference evidence="1" key="1">
    <citation type="journal article" date="2020" name="bioRxiv">
        <title>Hybrid origin of Populus tomentosa Carr. identified through genome sequencing and phylogenomic analysis.</title>
        <authorList>
            <person name="An X."/>
            <person name="Gao K."/>
            <person name="Chen Z."/>
            <person name="Li J."/>
            <person name="Yang X."/>
            <person name="Yang X."/>
            <person name="Zhou J."/>
            <person name="Guo T."/>
            <person name="Zhao T."/>
            <person name="Huang S."/>
            <person name="Miao D."/>
            <person name="Khan W.U."/>
            <person name="Rao P."/>
            <person name="Ye M."/>
            <person name="Lei B."/>
            <person name="Liao W."/>
            <person name="Wang J."/>
            <person name="Ji L."/>
            <person name="Li Y."/>
            <person name="Guo B."/>
            <person name="Mustafa N.S."/>
            <person name="Li S."/>
            <person name="Yun Q."/>
            <person name="Keller S.R."/>
            <person name="Mao J."/>
            <person name="Zhang R."/>
            <person name="Strauss S.H."/>
        </authorList>
    </citation>
    <scope>NUCLEOTIDE SEQUENCE</scope>
    <source>
        <strain evidence="1">GM15</strain>
        <tissue evidence="1">Leaf</tissue>
    </source>
</reference>
<dbReference type="Proteomes" id="UP000886885">
    <property type="component" value="Chromosome 11A"/>
</dbReference>
<dbReference type="GO" id="GO:0003677">
    <property type="term" value="F:DNA binding"/>
    <property type="evidence" value="ECO:0007669"/>
    <property type="project" value="InterPro"/>
</dbReference>
<evidence type="ECO:0000313" key="1">
    <source>
        <dbReference type="EMBL" id="KAG6755746.1"/>
    </source>
</evidence>
<proteinExistence type="predicted"/>
<dbReference type="CDD" id="cd10017">
    <property type="entry name" value="B3_DNA"/>
    <property type="match status" value="2"/>
</dbReference>
<dbReference type="InterPro" id="IPR044800">
    <property type="entry name" value="LEC2-like"/>
</dbReference>
<evidence type="ECO:0008006" key="3">
    <source>
        <dbReference type="Google" id="ProtNLM"/>
    </source>
</evidence>
<gene>
    <name evidence="1" type="ORF">POTOM_039151</name>
</gene>
<dbReference type="AlphaFoldDB" id="A0A8X7YS66"/>
<accession>A0A8X7YS66</accession>